<proteinExistence type="predicted"/>
<keyword evidence="1" id="KW-0472">Membrane</keyword>
<dbReference type="Proteomes" id="UP000261811">
    <property type="component" value="Unassembled WGS sequence"/>
</dbReference>
<evidence type="ECO:0000256" key="1">
    <source>
        <dbReference type="SAM" id="Phobius"/>
    </source>
</evidence>
<dbReference type="InterPro" id="IPR021315">
    <property type="entry name" value="Gap/Sap"/>
</dbReference>
<keyword evidence="3" id="KW-1185">Reference proteome</keyword>
<feature type="transmembrane region" description="Helical" evidence="1">
    <location>
        <begin position="152"/>
        <end position="173"/>
    </location>
</feature>
<dbReference type="AlphaFoldDB" id="A0A372J9H4"/>
<dbReference type="OrthoDB" id="3684935at2"/>
<dbReference type="Pfam" id="PF11139">
    <property type="entry name" value="SfLAP"/>
    <property type="match status" value="1"/>
</dbReference>
<protein>
    <submittedName>
        <fullName evidence="2">GAP family protein</fullName>
    </submittedName>
</protein>
<comment type="caution">
    <text evidence="2">The sequence shown here is derived from an EMBL/GenBank/DDBJ whole genome shotgun (WGS) entry which is preliminary data.</text>
</comment>
<sequence>MSLQVLPLAITMMAGPQIMSAIILTTTSRAVRVSLAFLLGVLIAVVVGVTITRSLFALLGSNVSLGKDSDNSSVGKIIQYVLVALLVLLILRDYRTRATSEPPKWLEALMEADPRRAFKTGFIMILVMPSDVMVMLTVGANLEQHHAGVGSAAAFIAATVLIAALPLLALLLFRRRAQRAMPAVRDWMNSHSWVVNIICCLIFIVIILV</sequence>
<keyword evidence="1" id="KW-1133">Transmembrane helix</keyword>
<dbReference type="EMBL" id="QURH01001049">
    <property type="protein sequence ID" value="RFU36464.1"/>
    <property type="molecule type" value="Genomic_DNA"/>
</dbReference>
<feature type="transmembrane region" description="Helical" evidence="1">
    <location>
        <begin position="36"/>
        <end position="57"/>
    </location>
</feature>
<feature type="transmembrane region" description="Helical" evidence="1">
    <location>
        <begin position="77"/>
        <end position="94"/>
    </location>
</feature>
<feature type="transmembrane region" description="Helical" evidence="1">
    <location>
        <begin position="6"/>
        <end position="24"/>
    </location>
</feature>
<dbReference type="RefSeq" id="WP_117361853.1">
    <property type="nucleotide sequence ID" value="NZ_QURH01001049.1"/>
</dbReference>
<evidence type="ECO:0000313" key="2">
    <source>
        <dbReference type="EMBL" id="RFU36464.1"/>
    </source>
</evidence>
<gene>
    <name evidence="2" type="ORF">DZF91_37940</name>
</gene>
<name>A0A372J9H4_9ACTN</name>
<reference evidence="2 3" key="1">
    <citation type="submission" date="2018-08" db="EMBL/GenBank/DDBJ databases">
        <title>Actinomadura jelena sp. nov., a novel Actinomycete isolated from soil in Chad.</title>
        <authorList>
            <person name="Shi L."/>
        </authorList>
    </citation>
    <scope>NUCLEOTIDE SEQUENCE [LARGE SCALE GENOMIC DNA]</scope>
    <source>
        <strain evidence="2 3">NEAU-G17</strain>
    </source>
</reference>
<feature type="transmembrane region" description="Helical" evidence="1">
    <location>
        <begin position="120"/>
        <end position="140"/>
    </location>
</feature>
<accession>A0A372J9H4</accession>
<keyword evidence="1" id="KW-0812">Transmembrane</keyword>
<feature type="transmembrane region" description="Helical" evidence="1">
    <location>
        <begin position="193"/>
        <end position="208"/>
    </location>
</feature>
<evidence type="ECO:0000313" key="3">
    <source>
        <dbReference type="Proteomes" id="UP000261811"/>
    </source>
</evidence>
<organism evidence="2 3">
    <name type="scientific">Actinomadura logoneensis</name>
    <dbReference type="NCBI Taxonomy" id="2293572"/>
    <lineage>
        <taxon>Bacteria</taxon>
        <taxon>Bacillati</taxon>
        <taxon>Actinomycetota</taxon>
        <taxon>Actinomycetes</taxon>
        <taxon>Streptosporangiales</taxon>
        <taxon>Thermomonosporaceae</taxon>
        <taxon>Actinomadura</taxon>
    </lineage>
</organism>